<feature type="non-terminal residue" evidence="1">
    <location>
        <position position="373"/>
    </location>
</feature>
<dbReference type="EMBL" id="JACDQQ010002742">
    <property type="protein sequence ID" value="MBA0088909.1"/>
    <property type="molecule type" value="Genomic_DNA"/>
</dbReference>
<dbReference type="Gene3D" id="1.25.40.10">
    <property type="entry name" value="Tetratricopeptide repeat domain"/>
    <property type="match status" value="1"/>
</dbReference>
<organism evidence="1 2">
    <name type="scientific">Candidatus Acidiferrum panamense</name>
    <dbReference type="NCBI Taxonomy" id="2741543"/>
    <lineage>
        <taxon>Bacteria</taxon>
        <taxon>Pseudomonadati</taxon>
        <taxon>Acidobacteriota</taxon>
        <taxon>Terriglobia</taxon>
        <taxon>Candidatus Acidiferrales</taxon>
        <taxon>Candidatus Acidiferrum</taxon>
    </lineage>
</organism>
<sequence>FDQGLTLVYAFNHEEGLRSFLHAAQLDPAAPMPVWGVALAVGPNYNLDINPDREKVAYKAIQEARRLAAAAPEKERAYVEALARRYSADDHPDFQALNRNYRNAMRELARRYPDDPDAATLYAESIMDLHPWSLWTAAGKPTEDTPELLKVLQAVLRQDPRHPGANHFYIHAIEASPHPEMALPSAHVLETLIPAAGHLLHMPSHIYVRLGKYAEAVKANEEAARADRDYLRAAQMQDSVYGRMYYSHNLQFLWILAGTMGKFSEARQAAGELWANVSPAVKRMPMLEPLLAGPALVMVRFQRWDDILNLPAPDASLATSNAFWRYSRGVAFSAKGAVAKAQAERQELAALVEQQPGAGHNLSLAMPALALEV</sequence>
<dbReference type="InterPro" id="IPR011990">
    <property type="entry name" value="TPR-like_helical_dom_sf"/>
</dbReference>
<feature type="non-terminal residue" evidence="1">
    <location>
        <position position="1"/>
    </location>
</feature>
<dbReference type="PANTHER" id="PTHR45588">
    <property type="entry name" value="TPR DOMAIN-CONTAINING PROTEIN"/>
    <property type="match status" value="1"/>
</dbReference>
<gene>
    <name evidence="1" type="ORF">HRJ53_28305</name>
</gene>
<accession>A0A7V8NWQ8</accession>
<proteinExistence type="predicted"/>
<reference evidence="1" key="1">
    <citation type="submission" date="2020-06" db="EMBL/GenBank/DDBJ databases">
        <title>Legume-microbial interactions unlock mineral nutrients during tropical forest succession.</title>
        <authorList>
            <person name="Epihov D.Z."/>
        </authorList>
    </citation>
    <scope>NUCLEOTIDE SEQUENCE [LARGE SCALE GENOMIC DNA]</scope>
    <source>
        <strain evidence="1">Pan2503</strain>
    </source>
</reference>
<protein>
    <recommendedName>
        <fullName evidence="3">Tetratricopeptide repeat protein</fullName>
    </recommendedName>
</protein>
<dbReference type="AlphaFoldDB" id="A0A7V8NWQ8"/>
<keyword evidence="2" id="KW-1185">Reference proteome</keyword>
<name>A0A7V8NWQ8_9BACT</name>
<dbReference type="PANTHER" id="PTHR45588:SF1">
    <property type="entry name" value="WW DOMAIN-CONTAINING PROTEIN"/>
    <property type="match status" value="1"/>
</dbReference>
<evidence type="ECO:0000313" key="1">
    <source>
        <dbReference type="EMBL" id="MBA0088909.1"/>
    </source>
</evidence>
<evidence type="ECO:0008006" key="3">
    <source>
        <dbReference type="Google" id="ProtNLM"/>
    </source>
</evidence>
<evidence type="ECO:0000313" key="2">
    <source>
        <dbReference type="Proteomes" id="UP000567293"/>
    </source>
</evidence>
<dbReference type="Proteomes" id="UP000567293">
    <property type="component" value="Unassembled WGS sequence"/>
</dbReference>
<comment type="caution">
    <text evidence="1">The sequence shown here is derived from an EMBL/GenBank/DDBJ whole genome shotgun (WGS) entry which is preliminary data.</text>
</comment>